<organism evidence="1 2">
    <name type="scientific">Halalkalibacter suaedae</name>
    <dbReference type="NCBI Taxonomy" id="2822140"/>
    <lineage>
        <taxon>Bacteria</taxon>
        <taxon>Bacillati</taxon>
        <taxon>Bacillota</taxon>
        <taxon>Bacilli</taxon>
        <taxon>Bacillales</taxon>
        <taxon>Bacillaceae</taxon>
        <taxon>Halalkalibacter</taxon>
    </lineage>
</organism>
<sequence>MLILSSGITGFLPAPSVDEKEFKQICYSLFGSKVLNYIEYRTAENFYECVVQIGDREVHVLLNGQYPLMAFTSKRELDVYYFPFINEPELSKMFEPYYEILNLDQLSEPLNYIKRGNKISMENDNSLHQDELKQIIFWQPRSVGEVVFNYWD</sequence>
<proteinExistence type="predicted"/>
<accession>A0A941ANN6</accession>
<protein>
    <submittedName>
        <fullName evidence="1">Uncharacterized protein</fullName>
    </submittedName>
</protein>
<comment type="caution">
    <text evidence="1">The sequence shown here is derived from an EMBL/GenBank/DDBJ whole genome shotgun (WGS) entry which is preliminary data.</text>
</comment>
<gene>
    <name evidence="1" type="ORF">J7W16_11900</name>
</gene>
<dbReference type="AlphaFoldDB" id="A0A941ANN6"/>
<evidence type="ECO:0000313" key="1">
    <source>
        <dbReference type="EMBL" id="MBP3951835.1"/>
    </source>
</evidence>
<dbReference type="Proteomes" id="UP000678228">
    <property type="component" value="Unassembled WGS sequence"/>
</dbReference>
<evidence type="ECO:0000313" key="2">
    <source>
        <dbReference type="Proteomes" id="UP000678228"/>
    </source>
</evidence>
<name>A0A941ANN6_9BACI</name>
<dbReference type="EMBL" id="JAGKSQ010000004">
    <property type="protein sequence ID" value="MBP3951835.1"/>
    <property type="molecule type" value="Genomic_DNA"/>
</dbReference>
<reference evidence="1" key="1">
    <citation type="submission" date="2021-03" db="EMBL/GenBank/DDBJ databases">
        <title>Bacillus suaedae sp. nov., isolated from Suaeda aralocaspica.</title>
        <authorList>
            <person name="Lei R.F.R."/>
        </authorList>
    </citation>
    <scope>NUCLEOTIDE SEQUENCE</scope>
    <source>
        <strain evidence="1">YZJH907-2</strain>
    </source>
</reference>
<dbReference type="RefSeq" id="WP_210597523.1">
    <property type="nucleotide sequence ID" value="NZ_JAGKSQ010000004.1"/>
</dbReference>
<keyword evidence="2" id="KW-1185">Reference proteome</keyword>